<organism evidence="2 3">
    <name type="scientific">Altericroceibacterium indicum</name>
    <dbReference type="NCBI Taxonomy" id="374177"/>
    <lineage>
        <taxon>Bacteria</taxon>
        <taxon>Pseudomonadati</taxon>
        <taxon>Pseudomonadota</taxon>
        <taxon>Alphaproteobacteria</taxon>
        <taxon>Sphingomonadales</taxon>
        <taxon>Erythrobacteraceae</taxon>
        <taxon>Altericroceibacterium</taxon>
    </lineage>
</organism>
<dbReference type="EMBL" id="WTYQ01000002">
    <property type="protein sequence ID" value="MXP25757.1"/>
    <property type="molecule type" value="Genomic_DNA"/>
</dbReference>
<dbReference type="AlphaFoldDB" id="A0A845A891"/>
<dbReference type="OrthoDB" id="7427399at2"/>
<gene>
    <name evidence="2" type="ORF">GRI39_06830</name>
</gene>
<evidence type="ECO:0000313" key="2">
    <source>
        <dbReference type="EMBL" id="MXP25757.1"/>
    </source>
</evidence>
<accession>A0A845A891</accession>
<name>A0A845A891_9SPHN</name>
<keyword evidence="3" id="KW-1185">Reference proteome</keyword>
<feature type="compositionally biased region" description="Low complexity" evidence="1">
    <location>
        <begin position="126"/>
        <end position="139"/>
    </location>
</feature>
<comment type="caution">
    <text evidence="2">The sequence shown here is derived from an EMBL/GenBank/DDBJ whole genome shotgun (WGS) entry which is preliminary data.</text>
</comment>
<evidence type="ECO:0000313" key="3">
    <source>
        <dbReference type="Proteomes" id="UP000460561"/>
    </source>
</evidence>
<sequence length="379" mass="40541">MPVYSQKESDYQFTAEPPKLTEQGVIDDSALIEIDRRLAQLNQRLDTIGRDAADLALMATPAQTGTSYFDTPVEMAQNQPFVRTAPSPASRPLPAERFADEVRPAAQWRSDESAKQPRELAALAYADPAGPGARRAIPPRQREPLLPPAGILPQRGSTEEPAGQKRWSADGWLLLRPDDDTSAASSQPSYGRSQAGAVLRYRLAPGSDHRPSIYGRFSGALQGVEENEAAAGLSIRPLKDVPLSFSVEGRVLRSNGRYSVRPSAFAVTEFPPLELPMGLRAQSYVQGGYVGGKWKTAFLDGQARVDGQLLHAGPASVRLGVGAWGGAQKGSARIDAGPGLAAQFRLGRTVMQMAADWRFRLGGNAQPGSGPALSVSAGF</sequence>
<dbReference type="Proteomes" id="UP000460561">
    <property type="component" value="Unassembled WGS sequence"/>
</dbReference>
<protein>
    <submittedName>
        <fullName evidence="2">Uncharacterized protein</fullName>
    </submittedName>
</protein>
<dbReference type="RefSeq" id="WP_160738951.1">
    <property type="nucleotide sequence ID" value="NZ_WTYQ01000002.1"/>
</dbReference>
<evidence type="ECO:0000256" key="1">
    <source>
        <dbReference type="SAM" id="MobiDB-lite"/>
    </source>
</evidence>
<feature type="region of interest" description="Disordered" evidence="1">
    <location>
        <begin position="125"/>
        <end position="166"/>
    </location>
</feature>
<reference evidence="2 3" key="1">
    <citation type="submission" date="2019-12" db="EMBL/GenBank/DDBJ databases">
        <title>Genomic-based taxomic classification of the family Erythrobacteraceae.</title>
        <authorList>
            <person name="Xu L."/>
        </authorList>
    </citation>
    <scope>NUCLEOTIDE SEQUENCE [LARGE SCALE GENOMIC DNA]</scope>
    <source>
        <strain evidence="2 3">DSM 18604</strain>
    </source>
</reference>
<proteinExistence type="predicted"/>